<accession>A0A1F8DRE7</accession>
<dbReference type="AlphaFoldDB" id="A0A1F8DRE7"/>
<feature type="transmembrane region" description="Helical" evidence="1">
    <location>
        <begin position="97"/>
        <end position="117"/>
    </location>
</feature>
<dbReference type="STRING" id="1802555.A2755_03210"/>
<organism evidence="2 3">
    <name type="scientific">Candidatus Wolfebacteria bacterium RIFCSPHIGHO2_01_FULL_48_22</name>
    <dbReference type="NCBI Taxonomy" id="1802555"/>
    <lineage>
        <taxon>Bacteria</taxon>
        <taxon>Candidatus Wolfeibacteriota</taxon>
    </lineage>
</organism>
<comment type="caution">
    <text evidence="2">The sequence shown here is derived from an EMBL/GenBank/DDBJ whole genome shotgun (WGS) entry which is preliminary data.</text>
</comment>
<dbReference type="Pfam" id="PF18895">
    <property type="entry name" value="T4SS_pilin"/>
    <property type="match status" value="1"/>
</dbReference>
<name>A0A1F8DRE7_9BACT</name>
<sequence length="127" mass="13631">MKKFSKIAAVGIFAILAMLVVAPVVLAQQPGEIPGGFVEQADAPTTVGGWVDILITVVQWFYTIVFIIAVLFILLAAWNFITSKGDPEKTKTARSQLLYAVVGIAVALISYVIIYFVENALSTGAQV</sequence>
<reference evidence="2 3" key="1">
    <citation type="journal article" date="2016" name="Nat. Commun.">
        <title>Thousands of microbial genomes shed light on interconnected biogeochemical processes in an aquifer system.</title>
        <authorList>
            <person name="Anantharaman K."/>
            <person name="Brown C.T."/>
            <person name="Hug L.A."/>
            <person name="Sharon I."/>
            <person name="Castelle C.J."/>
            <person name="Probst A.J."/>
            <person name="Thomas B.C."/>
            <person name="Singh A."/>
            <person name="Wilkins M.J."/>
            <person name="Karaoz U."/>
            <person name="Brodie E.L."/>
            <person name="Williams K.H."/>
            <person name="Hubbard S.S."/>
            <person name="Banfield J.F."/>
        </authorList>
    </citation>
    <scope>NUCLEOTIDE SEQUENCE [LARGE SCALE GENOMIC DNA]</scope>
</reference>
<protein>
    <submittedName>
        <fullName evidence="2">Uncharacterized protein</fullName>
    </submittedName>
</protein>
<evidence type="ECO:0000313" key="2">
    <source>
        <dbReference type="EMBL" id="OGM90539.1"/>
    </source>
</evidence>
<keyword evidence="1" id="KW-0812">Transmembrane</keyword>
<dbReference type="Proteomes" id="UP000177029">
    <property type="component" value="Unassembled WGS sequence"/>
</dbReference>
<gene>
    <name evidence="2" type="ORF">A2755_03210</name>
</gene>
<evidence type="ECO:0000313" key="3">
    <source>
        <dbReference type="Proteomes" id="UP000177029"/>
    </source>
</evidence>
<evidence type="ECO:0000256" key="1">
    <source>
        <dbReference type="SAM" id="Phobius"/>
    </source>
</evidence>
<keyword evidence="1" id="KW-0472">Membrane</keyword>
<dbReference type="InterPro" id="IPR043993">
    <property type="entry name" value="T4SS_pilin"/>
</dbReference>
<proteinExistence type="predicted"/>
<feature type="transmembrane region" description="Helical" evidence="1">
    <location>
        <begin position="51"/>
        <end position="76"/>
    </location>
</feature>
<keyword evidence="1" id="KW-1133">Transmembrane helix</keyword>
<dbReference type="EMBL" id="MGIP01000019">
    <property type="protein sequence ID" value="OGM90539.1"/>
    <property type="molecule type" value="Genomic_DNA"/>
</dbReference>